<keyword evidence="1" id="KW-0472">Membrane</keyword>
<protein>
    <recommendedName>
        <fullName evidence="4">Erythromycin esterase</fullName>
    </recommendedName>
</protein>
<evidence type="ECO:0000313" key="3">
    <source>
        <dbReference type="Proteomes" id="UP001264980"/>
    </source>
</evidence>
<dbReference type="EMBL" id="JAVDTI010000002">
    <property type="protein sequence ID" value="MDR6805767.1"/>
    <property type="molecule type" value="Genomic_DNA"/>
</dbReference>
<evidence type="ECO:0000313" key="2">
    <source>
        <dbReference type="EMBL" id="MDR6805767.1"/>
    </source>
</evidence>
<reference evidence="2 3" key="1">
    <citation type="submission" date="2023-07" db="EMBL/GenBank/DDBJ databases">
        <title>Sorghum-associated microbial communities from plants grown in Nebraska, USA.</title>
        <authorList>
            <person name="Schachtman D."/>
        </authorList>
    </citation>
    <scope>NUCLEOTIDE SEQUENCE [LARGE SCALE GENOMIC DNA]</scope>
    <source>
        <strain evidence="2 3">BE57</strain>
    </source>
</reference>
<organism evidence="2 3">
    <name type="scientific">Dyadobacter fermentans</name>
    <dbReference type="NCBI Taxonomy" id="94254"/>
    <lineage>
        <taxon>Bacteria</taxon>
        <taxon>Pseudomonadati</taxon>
        <taxon>Bacteroidota</taxon>
        <taxon>Cytophagia</taxon>
        <taxon>Cytophagales</taxon>
        <taxon>Spirosomataceae</taxon>
        <taxon>Dyadobacter</taxon>
    </lineage>
</organism>
<dbReference type="RefSeq" id="WP_309983894.1">
    <property type="nucleotide sequence ID" value="NZ_JAVDTI010000002.1"/>
</dbReference>
<comment type="caution">
    <text evidence="2">The sequence shown here is derived from an EMBL/GenBank/DDBJ whole genome shotgun (WGS) entry which is preliminary data.</text>
</comment>
<name>A0ABU1QX80_9BACT</name>
<gene>
    <name evidence="2" type="ORF">J2W84_002813</name>
</gene>
<keyword evidence="1" id="KW-1133">Transmembrane helix</keyword>
<keyword evidence="1" id="KW-0812">Transmembrane</keyword>
<sequence>MRATSECKRENAIYPLGYLTIAIAMLFPAHCRAQTTVGRFVRENAQAVHSLNFDEPFADLESVGKAIGDTSIVMLGEQAHGDGSTFLAKSRLIKYLHVCAGFYLIDRLLPNHLPKNAIQYTYA</sequence>
<proteinExistence type="predicted"/>
<feature type="transmembrane region" description="Helical" evidence="1">
    <location>
        <begin position="12"/>
        <end position="30"/>
    </location>
</feature>
<dbReference type="Gene3D" id="3.40.1660.10">
    <property type="entry name" value="EreA-like (biosynthetic domain)"/>
    <property type="match status" value="1"/>
</dbReference>
<evidence type="ECO:0008006" key="4">
    <source>
        <dbReference type="Google" id="ProtNLM"/>
    </source>
</evidence>
<dbReference type="Proteomes" id="UP001264980">
    <property type="component" value="Unassembled WGS sequence"/>
</dbReference>
<accession>A0ABU1QX80</accession>
<evidence type="ECO:0000256" key="1">
    <source>
        <dbReference type="SAM" id="Phobius"/>
    </source>
</evidence>
<keyword evidence="3" id="KW-1185">Reference proteome</keyword>
<dbReference type="SUPFAM" id="SSF159501">
    <property type="entry name" value="EreA/ChaN-like"/>
    <property type="match status" value="1"/>
</dbReference>